<feature type="domain" description="Ketosynthase family 3 (KS3)" evidence="10">
    <location>
        <begin position="470"/>
        <end position="891"/>
    </location>
</feature>
<dbReference type="InterPro" id="IPR006162">
    <property type="entry name" value="Ppantetheine_attach_site"/>
</dbReference>
<keyword evidence="2" id="KW-0597">Phosphoprotein</keyword>
<evidence type="ECO:0000256" key="6">
    <source>
        <dbReference type="ARBA" id="ARBA00023315"/>
    </source>
</evidence>
<dbReference type="SUPFAM" id="SSF53335">
    <property type="entry name" value="S-adenosyl-L-methionine-dependent methyltransferases"/>
    <property type="match status" value="1"/>
</dbReference>
<keyword evidence="4" id="KW-0560">Oxidoreductase</keyword>
<dbReference type="Pfam" id="PF02801">
    <property type="entry name" value="Ketoacyl-synt_C"/>
    <property type="match status" value="1"/>
</dbReference>
<evidence type="ECO:0000256" key="1">
    <source>
        <dbReference type="ARBA" id="ARBA00022450"/>
    </source>
</evidence>
<dbReference type="Gene3D" id="3.30.70.3290">
    <property type="match status" value="1"/>
</dbReference>
<dbReference type="GO" id="GO:0004312">
    <property type="term" value="F:fatty acid synthase activity"/>
    <property type="evidence" value="ECO:0007669"/>
    <property type="project" value="TreeGrafter"/>
</dbReference>
<feature type="domain" description="Carrier" evidence="9">
    <location>
        <begin position="1851"/>
        <end position="1928"/>
    </location>
</feature>
<dbReference type="CDD" id="cd02440">
    <property type="entry name" value="AdoMet_MTases"/>
    <property type="match status" value="1"/>
</dbReference>
<dbReference type="SUPFAM" id="SSF52151">
    <property type="entry name" value="FabD/lysophospholipase-like"/>
    <property type="match status" value="1"/>
</dbReference>
<dbReference type="GO" id="GO:0006633">
    <property type="term" value="P:fatty acid biosynthetic process"/>
    <property type="evidence" value="ECO:0007669"/>
    <property type="project" value="InterPro"/>
</dbReference>
<dbReference type="InterPro" id="IPR020841">
    <property type="entry name" value="PKS_Beta-ketoAc_synthase_dom"/>
</dbReference>
<dbReference type="GO" id="GO:0044550">
    <property type="term" value="P:secondary metabolite biosynthetic process"/>
    <property type="evidence" value="ECO:0007669"/>
    <property type="project" value="TreeGrafter"/>
</dbReference>
<dbReference type="Gene3D" id="3.40.47.10">
    <property type="match status" value="1"/>
</dbReference>
<dbReference type="CDD" id="cd00833">
    <property type="entry name" value="PKS"/>
    <property type="match status" value="1"/>
</dbReference>
<sequence>MNVKTPIHQVCWTSATLSKEPLNFGKIVFLLDDGEPCESRVSYQGQLANEGYTMTTINDASKISPLLTPDSIVVHIPSTATTKTSVYETAARSCTTLVTAAQVLYRLSQLGEKKACKLFSVITKSCDTGHLSNSPLYGLARIIKTEIPDIFGGLFEDDQGYFPLSSIKTALLRPSQDGSFNGKQMHFSAAGSYIITGGTRGMGLEIATWMVQRGARVVVLISRRGLPSIRDDEPKDKDAVKLVSRITELKALGATVHVLAMDIAKSGADITLRQAIEAMGLPPVKGVIHGAGVAGYHTLEQCTPADMANVMAPKVQGALNLDALFPPGALDFFVLTSSIGQLVGFPGQLSYAPANAFLDALAAQRRHHGDNSTSIIWTTWRNVGLAAQSRSATRIINKGMLARGIGDVSKEEAFEAWDHIAQLETDHAVVVRALELEADEPPRHPILRDITPRKHETRESTADESLRYPEHAVAVIGMACRTAAGDTLNDLWQVVEAGQSTTCEVDQTRFPTAASKGRMWASLLSDVETFDHQFFGKSKREASALDPHQRILLETTYHALESAGWLGSHHQPEAEPGKTNDHHHTTGCFIGMNAPDYAINLACHPSSPYTGFGMLRSFAAGRLSHHFGWTGPSQTIDTACSSAMVAIHQACRAIQVGECTRAVAGGANLITNLALFDALRAGGFLSETGACKTFDVRADGYCRGEAVGVVVLKPLNMALDDGDDIQGVVLATGNNQNINSTSITNPVLESQVALCKEVLARAEVKSSQVSYVEAHGTGTRAGDPVEVEGIRQVLGGDCRHSELRIGAVKPNVGHAGGASGVVSLIKVLLMMRHGKIPPVAHFETLNPNISDLKPDQMAIATSSQEWRDGLRIALVNSYGASGNNAAAIVAPPPPRLLLPTPSAAPTVLASTWPFVVSAASRASLLMYCNELKKQLNESLAPEQVSHLAFALATRPNRRLSHVFGTTATSLTNLAAQLSEPEKHIAVPQKSKPVVILFSGQNGNTVQSTKVLFESCQLFRKHLRHCDKVMRSLDFPGLMTAALHGVYNDGDLVLRHATMFAVQYSCGMSWIESGVDPKAICGHSFGEWAALTVSGAITLHDGVKLVTGTLTINSGRAAIIQKLWGPDTGSMIAIEADLIETDTTPAQHLKTFLEKYSDANLDIACYNGPNNYVAAGSTEDIELLGTFLVHEKDKGQKLRFKVLRGMHAYHSFMADSIIDESAKLSASIQLQDPILPFESCHKDVWTNSCSNIIARNTREPVYFAQAISRITGRLGQCTFLEAGVGGPIINMARNALPHSLVTQHTFLAIGDKDPMRSLADAIIALRKSGQLSAQFWPFHFSQRGDYVPVPLPQYQFEKNRHWVDYIDPSGNKDTIHSEQVSEASGICQHCLRATDAASYITLDKSRSLDIGKSVFDIDIRSRRYQKIVEGHAVLGSPICPAAGYLELASHAVTLLCEVQKCNAAQEIEVESLSIKAPLGLDQQRSVILTLTSKADGVWSFELSSTIEKNNNNNNRLTSHATGIISLSSCRNRTSHNTEEDEDKWTRVFNLLEKDVDTDAVRGKMVYKVFSEMAQYSSSYQGLQHVAGKGREGAGDITMPLKHLEPAAQTPNSNVADPLVMDNFMQVAGVLVQSLRVVNEEQNNHIAHICIGIGSVRPLNGLKGKGQYRVYTNITREDGKITILDLFAFDKQTRKIIWSAKGLMFRRVPRNSLVEALAGANPGIELKHSLDQSAEQSQRRETHEVPNDGRAELSTTVLTNVQDILSRSLDVPVNEITSDASVEELGIDSLVSSEILANIADKFKINITMDAFMSVTNVQSLCNIISIRIAGDNSTTNEKNDPPSAASLETAEYETTEWQRTVFEILSKSLEVPIAEIQMDSKLDDLGADSLVAAEIITSLNVSLSLNLASNELALLNTVASLCDLISDTFKVTSNHQSRTTNSIDTSPVCSVTTMDDPPTPDSSASFKQQMLPNKIGTDSMHKAFQKTRRRFDIHATNFQLTGYWDHVYPRQLNTVTAFIVNAFDKLGCHIEKFKGGAKLPPIQKTLTKYNREILRLWEILEEASIVERIGENEFRRGSMPLGGDAANKSAQELSSNLILDFPQYASMNGLLDLVGPHLADCLTGKVDPVTLLFGSNEGRSLLEDYYANAPDLRAAMQVLCDFISVTIRSQTSHDAPFNILEIGAGTGGTTKLLVPVLQAARIPFTYTYSEISASLLARAKKTFRNSVGMEFLKLNIEEEPPKELLGRYHIVVSSNCIHATRNLQSSLRNIRKLVRPDGCVMLMEVTQKMAWCDLVWGLLDGWWSFDDGREYALQSPWSWKKAFLDSGFSHVDWSEGVSRESRSVRAICATAADPQALSSWTATSRLLHRGISSSGGRNLFLAPDGFGSGGVFGALRPLLGSVQDMSIYVLNSPFVKSKPDWDNPPAIEELAATYVAEIKHRQPHGPYLVGGYSIGGLIALEVMRQLLEDDNEVEKLILIDTACPTFATSLPDSLVSFLNRLEQVSVTSETPAPEVNGNRFTDDHFQLARRQLQMYKVSKLPDRKNTDIVLFSARDGVFKQDAPAIPRPKVLPEEQRIVDWFLDDRTDDGSLGWDELLGNVCVIRADGNHFSLMMPPMVETWGLELARLLA</sequence>
<dbReference type="Pfam" id="PF00550">
    <property type="entry name" value="PP-binding"/>
    <property type="match status" value="2"/>
</dbReference>
<dbReference type="Gene3D" id="3.10.129.110">
    <property type="entry name" value="Polyketide synthase dehydratase"/>
    <property type="match status" value="1"/>
</dbReference>
<feature type="region of interest" description="C-terminal hotdog fold" evidence="7">
    <location>
        <begin position="1555"/>
        <end position="1712"/>
    </location>
</feature>
<protein>
    <recommendedName>
        <fullName evidence="14">Polyketide synthase</fullName>
    </recommendedName>
</protein>
<dbReference type="PROSITE" id="PS52019">
    <property type="entry name" value="PKS_MFAS_DH"/>
    <property type="match status" value="1"/>
</dbReference>
<dbReference type="InterPro" id="IPR029063">
    <property type="entry name" value="SAM-dependent_MTases_sf"/>
</dbReference>
<evidence type="ECO:0000259" key="10">
    <source>
        <dbReference type="PROSITE" id="PS52004"/>
    </source>
</evidence>
<feature type="domain" description="PKS/mFAS DH" evidence="11">
    <location>
        <begin position="1388"/>
        <end position="1712"/>
    </location>
</feature>
<keyword evidence="13" id="KW-1185">Reference proteome</keyword>
<dbReference type="Pfam" id="PF00109">
    <property type="entry name" value="ketoacyl-synt"/>
    <property type="match status" value="1"/>
</dbReference>
<dbReference type="InterPro" id="IPR009081">
    <property type="entry name" value="PP-bd_ACP"/>
</dbReference>
<dbReference type="InterPro" id="IPR001227">
    <property type="entry name" value="Ac_transferase_dom_sf"/>
</dbReference>
<dbReference type="Pfam" id="PF08242">
    <property type="entry name" value="Methyltransf_12"/>
    <property type="match status" value="1"/>
</dbReference>
<dbReference type="Gene3D" id="3.40.50.1820">
    <property type="entry name" value="alpha/beta hydrolase"/>
    <property type="match status" value="1"/>
</dbReference>
<evidence type="ECO:0000256" key="5">
    <source>
        <dbReference type="ARBA" id="ARBA00023268"/>
    </source>
</evidence>
<feature type="compositionally biased region" description="Basic and acidic residues" evidence="8">
    <location>
        <begin position="1735"/>
        <end position="1749"/>
    </location>
</feature>
<feature type="domain" description="Carrier" evidence="9">
    <location>
        <begin position="1750"/>
        <end position="1827"/>
    </location>
</feature>
<dbReference type="InterPro" id="IPR001031">
    <property type="entry name" value="Thioesterase"/>
</dbReference>
<dbReference type="InterPro" id="IPR049900">
    <property type="entry name" value="PKS_mFAS_DH"/>
</dbReference>
<dbReference type="InterPro" id="IPR016035">
    <property type="entry name" value="Acyl_Trfase/lysoPLipase"/>
</dbReference>
<keyword evidence="6" id="KW-0012">Acyltransferase</keyword>
<dbReference type="Pfam" id="PF21089">
    <property type="entry name" value="PKS_DH_N"/>
    <property type="match status" value="1"/>
</dbReference>
<dbReference type="SUPFAM" id="SSF53474">
    <property type="entry name" value="alpha/beta-Hydrolases"/>
    <property type="match status" value="1"/>
</dbReference>
<feature type="region of interest" description="Disordered" evidence="8">
    <location>
        <begin position="1730"/>
        <end position="1749"/>
    </location>
</feature>
<dbReference type="PANTHER" id="PTHR43775:SF21">
    <property type="entry name" value="NON-REDUCING POLYKETIDE SYNTHASE AUSA-RELATED"/>
    <property type="match status" value="1"/>
</dbReference>
<dbReference type="InterPro" id="IPR049552">
    <property type="entry name" value="PKS_DH_N"/>
</dbReference>
<dbReference type="SMART" id="SM00825">
    <property type="entry name" value="PKS_KS"/>
    <property type="match status" value="1"/>
</dbReference>
<dbReference type="InterPro" id="IPR014030">
    <property type="entry name" value="Ketoacyl_synth_N"/>
</dbReference>
<dbReference type="InterPro" id="IPR042104">
    <property type="entry name" value="PKS_dehydratase_sf"/>
</dbReference>
<dbReference type="InterPro" id="IPR057326">
    <property type="entry name" value="KR_dom"/>
</dbReference>
<dbReference type="SUPFAM" id="SSF47336">
    <property type="entry name" value="ACP-like"/>
    <property type="match status" value="2"/>
</dbReference>
<evidence type="ECO:0000259" key="9">
    <source>
        <dbReference type="PROSITE" id="PS50075"/>
    </source>
</evidence>
<dbReference type="InterPro" id="IPR016039">
    <property type="entry name" value="Thiolase-like"/>
</dbReference>
<dbReference type="SMART" id="SM00822">
    <property type="entry name" value="PKS_KR"/>
    <property type="match status" value="1"/>
</dbReference>
<dbReference type="InterPro" id="IPR036736">
    <property type="entry name" value="ACP-like_sf"/>
</dbReference>
<evidence type="ECO:0008006" key="14">
    <source>
        <dbReference type="Google" id="ProtNLM"/>
    </source>
</evidence>
<accession>A0AAJ0CSM9</accession>
<dbReference type="InterPro" id="IPR014031">
    <property type="entry name" value="Ketoacyl_synth_C"/>
</dbReference>
<dbReference type="GO" id="GO:0004315">
    <property type="term" value="F:3-oxoacyl-[acyl-carrier-protein] synthase activity"/>
    <property type="evidence" value="ECO:0007669"/>
    <property type="project" value="InterPro"/>
</dbReference>
<keyword evidence="5" id="KW-0511">Multifunctional enzyme</keyword>
<dbReference type="Pfam" id="PF08659">
    <property type="entry name" value="KR"/>
    <property type="match status" value="1"/>
</dbReference>
<dbReference type="InterPro" id="IPR029058">
    <property type="entry name" value="AB_hydrolase_fold"/>
</dbReference>
<dbReference type="PANTHER" id="PTHR43775">
    <property type="entry name" value="FATTY ACID SYNTHASE"/>
    <property type="match status" value="1"/>
</dbReference>
<name>A0AAJ0CSM9_9HYPO</name>
<evidence type="ECO:0000256" key="8">
    <source>
        <dbReference type="SAM" id="MobiDB-lite"/>
    </source>
</evidence>
<evidence type="ECO:0000313" key="13">
    <source>
        <dbReference type="Proteomes" id="UP001251528"/>
    </source>
</evidence>
<evidence type="ECO:0000256" key="3">
    <source>
        <dbReference type="ARBA" id="ARBA00022679"/>
    </source>
</evidence>
<dbReference type="PROSITE" id="PS00012">
    <property type="entry name" value="PHOSPHOPANTETHEINE"/>
    <property type="match status" value="1"/>
</dbReference>
<dbReference type="SUPFAM" id="SSF53901">
    <property type="entry name" value="Thiolase-like"/>
    <property type="match status" value="1"/>
</dbReference>
<dbReference type="Gene3D" id="3.40.50.150">
    <property type="entry name" value="Vaccinia Virus protein VP39"/>
    <property type="match status" value="1"/>
</dbReference>
<organism evidence="12 13">
    <name type="scientific">Conoideocrella luteorostrata</name>
    <dbReference type="NCBI Taxonomy" id="1105319"/>
    <lineage>
        <taxon>Eukaryota</taxon>
        <taxon>Fungi</taxon>
        <taxon>Dikarya</taxon>
        <taxon>Ascomycota</taxon>
        <taxon>Pezizomycotina</taxon>
        <taxon>Sordariomycetes</taxon>
        <taxon>Hypocreomycetidae</taxon>
        <taxon>Hypocreales</taxon>
        <taxon>Clavicipitaceae</taxon>
        <taxon>Conoideocrella</taxon>
    </lineage>
</organism>
<dbReference type="GO" id="GO:0016491">
    <property type="term" value="F:oxidoreductase activity"/>
    <property type="evidence" value="ECO:0007669"/>
    <property type="project" value="UniProtKB-KW"/>
</dbReference>
<dbReference type="PROSITE" id="PS50075">
    <property type="entry name" value="CARRIER"/>
    <property type="match status" value="2"/>
</dbReference>
<dbReference type="InterPro" id="IPR013217">
    <property type="entry name" value="Methyltransf_12"/>
</dbReference>
<dbReference type="PROSITE" id="PS00606">
    <property type="entry name" value="KS3_1"/>
    <property type="match status" value="1"/>
</dbReference>
<dbReference type="InterPro" id="IPR018201">
    <property type="entry name" value="Ketoacyl_synth_AS"/>
</dbReference>
<dbReference type="InterPro" id="IPR014043">
    <property type="entry name" value="Acyl_transferase_dom"/>
</dbReference>
<comment type="caution">
    <text evidence="12">The sequence shown here is derived from an EMBL/GenBank/DDBJ whole genome shotgun (WGS) entry which is preliminary data.</text>
</comment>
<gene>
    <name evidence="12" type="ORF">QQS21_005230</name>
</gene>
<evidence type="ECO:0000256" key="2">
    <source>
        <dbReference type="ARBA" id="ARBA00022553"/>
    </source>
</evidence>
<dbReference type="InterPro" id="IPR013968">
    <property type="entry name" value="PKS_KR"/>
</dbReference>
<dbReference type="Pfam" id="PF18558">
    <property type="entry name" value="HTH_51"/>
    <property type="match status" value="1"/>
</dbReference>
<dbReference type="Proteomes" id="UP001251528">
    <property type="component" value="Unassembled WGS sequence"/>
</dbReference>
<evidence type="ECO:0000256" key="4">
    <source>
        <dbReference type="ARBA" id="ARBA00023002"/>
    </source>
</evidence>
<feature type="active site" description="Proton donor; for dehydratase activity" evidence="7">
    <location>
        <position position="1620"/>
    </location>
</feature>
<evidence type="ECO:0000313" key="12">
    <source>
        <dbReference type="EMBL" id="KAK2600066.1"/>
    </source>
</evidence>
<proteinExistence type="predicted"/>
<dbReference type="CDD" id="cd05274">
    <property type="entry name" value="KR_FAS_SDR_x"/>
    <property type="match status" value="1"/>
</dbReference>
<feature type="active site" description="Proton acceptor; for dehydratase activity" evidence="7">
    <location>
        <position position="1430"/>
    </location>
</feature>
<dbReference type="InterPro" id="IPR050091">
    <property type="entry name" value="PKS_NRPS_Biosynth_Enz"/>
</dbReference>
<dbReference type="Gene3D" id="3.40.366.10">
    <property type="entry name" value="Malonyl-Coenzyme A Acyl Carrier Protein, domain 2"/>
    <property type="match status" value="1"/>
</dbReference>
<dbReference type="PROSITE" id="PS52004">
    <property type="entry name" value="KS3_2"/>
    <property type="match status" value="1"/>
</dbReference>
<dbReference type="EMBL" id="JASWJB010000084">
    <property type="protein sequence ID" value="KAK2600066.1"/>
    <property type="molecule type" value="Genomic_DNA"/>
</dbReference>
<evidence type="ECO:0000259" key="11">
    <source>
        <dbReference type="PROSITE" id="PS52019"/>
    </source>
</evidence>
<dbReference type="InterPro" id="IPR041068">
    <property type="entry name" value="HTH_51"/>
</dbReference>
<dbReference type="Gene3D" id="3.40.50.720">
    <property type="entry name" value="NAD(P)-binding Rossmann-like Domain"/>
    <property type="match status" value="1"/>
</dbReference>
<dbReference type="Gene3D" id="1.10.1200.10">
    <property type="entry name" value="ACP-like"/>
    <property type="match status" value="2"/>
</dbReference>
<evidence type="ECO:0000256" key="7">
    <source>
        <dbReference type="PROSITE-ProRule" id="PRU01363"/>
    </source>
</evidence>
<dbReference type="Pfam" id="PF00698">
    <property type="entry name" value="Acyl_transf_1"/>
    <property type="match status" value="1"/>
</dbReference>
<keyword evidence="1" id="KW-0596">Phosphopantetheine</keyword>
<feature type="region of interest" description="N-terminal hotdog fold" evidence="7">
    <location>
        <begin position="1388"/>
        <end position="1530"/>
    </location>
</feature>
<dbReference type="Pfam" id="PF00975">
    <property type="entry name" value="Thioesterase"/>
    <property type="match status" value="1"/>
</dbReference>
<dbReference type="SUPFAM" id="SSF51735">
    <property type="entry name" value="NAD(P)-binding Rossmann-fold domains"/>
    <property type="match status" value="2"/>
</dbReference>
<dbReference type="InterPro" id="IPR036291">
    <property type="entry name" value="NAD(P)-bd_dom_sf"/>
</dbReference>
<dbReference type="SMART" id="SM00827">
    <property type="entry name" value="PKS_AT"/>
    <property type="match status" value="1"/>
</dbReference>
<reference evidence="12" key="1">
    <citation type="submission" date="2023-06" db="EMBL/GenBank/DDBJ databases">
        <title>Conoideocrella luteorostrata (Hypocreales: Clavicipitaceae), a potential biocontrol fungus for elongate hemlock scale in United States Christmas tree production areas.</title>
        <authorList>
            <person name="Barrett H."/>
            <person name="Lovett B."/>
            <person name="Macias A.M."/>
            <person name="Stajich J.E."/>
            <person name="Kasson M.T."/>
        </authorList>
    </citation>
    <scope>NUCLEOTIDE SEQUENCE</scope>
    <source>
        <strain evidence="12">ARSEF 14590</strain>
    </source>
</reference>
<keyword evidence="3" id="KW-0808">Transferase</keyword>